<dbReference type="Proteomes" id="UP000243106">
    <property type="component" value="Unassembled WGS sequence"/>
</dbReference>
<dbReference type="RefSeq" id="WP_093009428.1">
    <property type="nucleotide sequence ID" value="NZ_FOXV01000002.1"/>
</dbReference>
<keyword evidence="5" id="KW-1185">Reference proteome</keyword>
<proteinExistence type="predicted"/>
<dbReference type="InterPro" id="IPR056490">
    <property type="entry name" value="Rcc01698_C"/>
</dbReference>
<organism evidence="4 5">
    <name type="scientific">Roseivivax halotolerans</name>
    <dbReference type="NCBI Taxonomy" id="93684"/>
    <lineage>
        <taxon>Bacteria</taxon>
        <taxon>Pseudomonadati</taxon>
        <taxon>Pseudomonadota</taxon>
        <taxon>Alphaproteobacteria</taxon>
        <taxon>Rhodobacterales</taxon>
        <taxon>Roseobacteraceae</taxon>
        <taxon>Roseivivax</taxon>
    </lineage>
</organism>
<evidence type="ECO:0000313" key="5">
    <source>
        <dbReference type="Proteomes" id="UP000243106"/>
    </source>
</evidence>
<dbReference type="SUPFAM" id="SSF51445">
    <property type="entry name" value="(Trans)glycosidases"/>
    <property type="match status" value="1"/>
</dbReference>
<feature type="domain" description="GTA TIM-barrel-like" evidence="1">
    <location>
        <begin position="440"/>
        <end position="735"/>
    </location>
</feature>
<protein>
    <submittedName>
        <fullName evidence="4">Phage tail protein</fullName>
    </submittedName>
</protein>
<dbReference type="STRING" id="93684.SAMN05421853_102149"/>
<accession>A0A1I5W5Z5</accession>
<gene>
    <name evidence="4" type="ORF">SAMN05421853_102149</name>
</gene>
<evidence type="ECO:0000259" key="3">
    <source>
        <dbReference type="Pfam" id="PF23666"/>
    </source>
</evidence>
<evidence type="ECO:0000259" key="2">
    <source>
        <dbReference type="Pfam" id="PF13550"/>
    </source>
</evidence>
<evidence type="ECO:0000313" key="4">
    <source>
        <dbReference type="EMBL" id="SFQ15168.1"/>
    </source>
</evidence>
<evidence type="ECO:0000259" key="1">
    <source>
        <dbReference type="Pfam" id="PF13547"/>
    </source>
</evidence>
<dbReference type="EMBL" id="FOXV01000002">
    <property type="protein sequence ID" value="SFQ15168.1"/>
    <property type="molecule type" value="Genomic_DNA"/>
</dbReference>
<dbReference type="InterPro" id="IPR032876">
    <property type="entry name" value="J_dom"/>
</dbReference>
<dbReference type="Pfam" id="PF13547">
    <property type="entry name" value="GTA_TIM"/>
    <property type="match status" value="1"/>
</dbReference>
<sequence>MATILLSAAGAAFGGSVGGSFLGLSMVAWGRFAGAALGRAIDQSLMGKGAETVETGRIERFHLANSGEGRAIPRLYGRARLGGQVIWASHFTETTTTEGGDGGKGAPATPEITTYHYLVNLALALCEGEIAGVTRIWADGVEISMNDLQIRVYPGSQDQMPDPKMEAIEGTGAVPAYRGTAYVVIEDFKLEDFGNRVPQLSFEVLKPNLAADDMPQLLRGVALLPGSGEYTLATSKQYYGGSGGGSSSAINVNTASEVADIVQSLTALEDQAPNCDAVSLVVSWFGDDLRCGQCQLRPKVEQKEHDAGGMAWSVSGLNRASAVPVPRIEEKPVYGGTPADRSVIEAIVRMRESGKRVMFYPFILMEQLVGNGKADPYGRDEQPPLPWRGRITLNRAPGQDSSHDGTLAARAEVAAFVGTARAADFHVSGQSVSYSGPAEWSFSRFILHYAALCKAAGGVESFCIGSELRGLTQIRDNAGFPFVEALRDLAGEVRTILGPEVKLGYAADWSEYFGYRPDDGSGDHYFHLDPLWAAPEIDFVGIDNYMPLSDWRDGVEHADAGAGRVHHLSYLDANIEGGEGFDWYYSSPEAIAAQRRTPIRDTAYGEDWVFRYKDLANWWGQSHHNRIGGIRQDQPTEWIAQSKPIWFTELGCPAVDKGTNQPNVFLDAKSSESALPRASSGAPDEDIQRQYLRAMHLHWTDPRHNPVSAIYEGPMVDMDHAFVWAWDARPFPWFPSLSEVWSDGPNYRRGHWITGRLSSQRLGCVVADICTRSGVTAFDVSDLVGMVRGYVIPDVGDARQALQPLMLTYGFDAVEREGTLVFLMREGRRAVPLDPEALAEHDEIEGKLSRTRASEAAMSGRVRLSFHEAEGDHDTVAEEAVLPDDRTHAVAASEVALSLTRAEGRQIVERWLAEARLARDTLSFALPPSALSVRAGDVVTLPGAGGAVRARIDRVEITDRQLVEAVRIENDIYAAPAMEDSPASLSPYVAATPVTSLFMDLPLLTGDEVPHAPHFAAHAAPWPGPVAIYAAPSDADYRVNGVFPRRAIMGMTESPLLRAPVGRFDHGPALQVRLWSGALQSVSDTALFAGANAFAIGDGSPGNWEVFQARDVQMVSAGRWLLSARLRGQAGSDGVMPDLWPEGSYIVRLDSAPEQIAMTSAQRRQEMHLRVGPASRPVDDPTYTYVVHAFEGIGLRPYAPVHLRAEETGDAITLSWIRRTRIDGDDWSVPEVPLGEEREAYRVTVTRGQQILREAETATPRWAYDAAARAADLAGGPVILSVAQLSARFGPGPAARIEIAG</sequence>
<dbReference type="Gene3D" id="3.20.20.80">
    <property type="entry name" value="Glycosidases"/>
    <property type="match status" value="1"/>
</dbReference>
<feature type="domain" description="Rcc01698-like C-terminal" evidence="3">
    <location>
        <begin position="1047"/>
        <end position="1147"/>
    </location>
</feature>
<dbReference type="InterPro" id="IPR025195">
    <property type="entry name" value="GTA_TIM_dom"/>
</dbReference>
<dbReference type="InterPro" id="IPR017853">
    <property type="entry name" value="GH"/>
</dbReference>
<name>A0A1I5W5Z5_9RHOB</name>
<dbReference type="Pfam" id="PF23666">
    <property type="entry name" value="Rcc01698_C"/>
    <property type="match status" value="1"/>
</dbReference>
<reference evidence="5" key="1">
    <citation type="submission" date="2016-10" db="EMBL/GenBank/DDBJ databases">
        <authorList>
            <person name="Varghese N."/>
            <person name="Submissions S."/>
        </authorList>
    </citation>
    <scope>NUCLEOTIDE SEQUENCE [LARGE SCALE GENOMIC DNA]</scope>
    <source>
        <strain evidence="5">JCM 10271</strain>
    </source>
</reference>
<dbReference type="CDD" id="cd19607">
    <property type="entry name" value="GTA_TIM-barrel-like"/>
    <property type="match status" value="1"/>
</dbReference>
<dbReference type="Pfam" id="PF13550">
    <property type="entry name" value="Phage-tail_3"/>
    <property type="match status" value="1"/>
</dbReference>
<feature type="domain" description="Tip attachment protein J" evidence="2">
    <location>
        <begin position="797"/>
        <end position="956"/>
    </location>
</feature>